<organism evidence="2 3">
    <name type="scientific">Bacillus aerolatus</name>
    <dbReference type="NCBI Taxonomy" id="2653354"/>
    <lineage>
        <taxon>Bacteria</taxon>
        <taxon>Bacillati</taxon>
        <taxon>Bacillota</taxon>
        <taxon>Bacilli</taxon>
        <taxon>Bacillales</taxon>
        <taxon>Bacillaceae</taxon>
        <taxon>Bacillus</taxon>
    </lineage>
</organism>
<gene>
    <name evidence="2" type="ORF">F9802_14015</name>
</gene>
<evidence type="ECO:0000313" key="3">
    <source>
        <dbReference type="Proteomes" id="UP000429595"/>
    </source>
</evidence>
<protein>
    <recommendedName>
        <fullName evidence="4">DUF4025 domain-containing protein</fullName>
    </recommendedName>
</protein>
<reference evidence="2 3" key="1">
    <citation type="submission" date="2019-10" db="EMBL/GenBank/DDBJ databases">
        <title>Bacillus aerolatum sp. nov., isolated from bioaerosol of sport playgrounds.</title>
        <authorList>
            <person name="Chen P."/>
            <person name="Zhang G."/>
        </authorList>
    </citation>
    <scope>NUCLEOTIDE SEQUENCE [LARGE SCALE GENOMIC DNA]</scope>
    <source>
        <strain evidence="2 3">CX253</strain>
    </source>
</reference>
<evidence type="ECO:0000313" key="2">
    <source>
        <dbReference type="EMBL" id="KAB7705640.1"/>
    </source>
</evidence>
<feature type="region of interest" description="Disordered" evidence="1">
    <location>
        <begin position="46"/>
        <end position="65"/>
    </location>
</feature>
<feature type="compositionally biased region" description="Polar residues" evidence="1">
    <location>
        <begin position="54"/>
        <end position="65"/>
    </location>
</feature>
<dbReference type="RefSeq" id="WP_152153005.1">
    <property type="nucleotide sequence ID" value="NZ_WEIO01000008.1"/>
</dbReference>
<keyword evidence="3" id="KW-1185">Reference proteome</keyword>
<proteinExistence type="predicted"/>
<accession>A0A6I1FDR6</accession>
<comment type="caution">
    <text evidence="2">The sequence shown here is derived from an EMBL/GenBank/DDBJ whole genome shotgun (WGS) entry which is preliminary data.</text>
</comment>
<evidence type="ECO:0008006" key="4">
    <source>
        <dbReference type="Google" id="ProtNLM"/>
    </source>
</evidence>
<dbReference type="Proteomes" id="UP000429595">
    <property type="component" value="Unassembled WGS sequence"/>
</dbReference>
<feature type="region of interest" description="Disordered" evidence="1">
    <location>
        <begin position="1"/>
        <end position="20"/>
    </location>
</feature>
<evidence type="ECO:0000256" key="1">
    <source>
        <dbReference type="SAM" id="MobiDB-lite"/>
    </source>
</evidence>
<dbReference type="AlphaFoldDB" id="A0A6I1FDR6"/>
<dbReference type="EMBL" id="WEIO01000008">
    <property type="protein sequence ID" value="KAB7705640.1"/>
    <property type="molecule type" value="Genomic_DNA"/>
</dbReference>
<sequence>MEKDNLDQYHDDSNLNLERKANEEILEISSTGYGLESISKEAEEDYKLQETKNRNSSCEGLGNNK</sequence>
<name>A0A6I1FDR6_9BACI</name>